<proteinExistence type="predicted"/>
<organism evidence="2 3">
    <name type="scientific">Orbilia blumenaviensis</name>
    <dbReference type="NCBI Taxonomy" id="1796055"/>
    <lineage>
        <taxon>Eukaryota</taxon>
        <taxon>Fungi</taxon>
        <taxon>Dikarya</taxon>
        <taxon>Ascomycota</taxon>
        <taxon>Pezizomycotina</taxon>
        <taxon>Orbiliomycetes</taxon>
        <taxon>Orbiliales</taxon>
        <taxon>Orbiliaceae</taxon>
        <taxon>Orbilia</taxon>
    </lineage>
</organism>
<dbReference type="SUPFAM" id="SSF50630">
    <property type="entry name" value="Acid proteases"/>
    <property type="match status" value="1"/>
</dbReference>
<dbReference type="AlphaFoldDB" id="A0AAV9VIN0"/>
<accession>A0AAV9VIN0</accession>
<evidence type="ECO:0000256" key="1">
    <source>
        <dbReference type="SAM" id="SignalP"/>
    </source>
</evidence>
<keyword evidence="3" id="KW-1185">Reference proteome</keyword>
<gene>
    <name evidence="2" type="ORF">TWF730_007059</name>
</gene>
<name>A0AAV9VIN0_9PEZI</name>
<protein>
    <recommendedName>
        <fullName evidence="4">Peptidase A1 domain-containing protein</fullName>
    </recommendedName>
</protein>
<keyword evidence="1" id="KW-0732">Signal</keyword>
<dbReference type="Gene3D" id="2.40.70.10">
    <property type="entry name" value="Acid Proteases"/>
    <property type="match status" value="1"/>
</dbReference>
<dbReference type="EMBL" id="JAVHNS010000003">
    <property type="protein sequence ID" value="KAK6360944.1"/>
    <property type="molecule type" value="Genomic_DNA"/>
</dbReference>
<feature type="signal peptide" evidence="1">
    <location>
        <begin position="1"/>
        <end position="19"/>
    </location>
</feature>
<dbReference type="InterPro" id="IPR021109">
    <property type="entry name" value="Peptidase_aspartic_dom_sf"/>
</dbReference>
<evidence type="ECO:0000313" key="3">
    <source>
        <dbReference type="Proteomes" id="UP001373714"/>
    </source>
</evidence>
<reference evidence="2 3" key="1">
    <citation type="submission" date="2019-10" db="EMBL/GenBank/DDBJ databases">
        <authorList>
            <person name="Palmer J.M."/>
        </authorList>
    </citation>
    <scope>NUCLEOTIDE SEQUENCE [LARGE SCALE GENOMIC DNA]</scope>
    <source>
        <strain evidence="2 3">TWF730</strain>
    </source>
</reference>
<evidence type="ECO:0008006" key="4">
    <source>
        <dbReference type="Google" id="ProtNLM"/>
    </source>
</evidence>
<evidence type="ECO:0000313" key="2">
    <source>
        <dbReference type="EMBL" id="KAK6360944.1"/>
    </source>
</evidence>
<comment type="caution">
    <text evidence="2">The sequence shown here is derived from an EMBL/GenBank/DDBJ whole genome shotgun (WGS) entry which is preliminary data.</text>
</comment>
<sequence>MSLTNLILVLTLFAIYAAGNDLNCSDLPWPVVVKFGFFNAPLSLGSTSRVASEREGLPVGYGLQLTLGGERFNPRVEISDSPEILVPEVRVTCNSTRPKECYPDASYPPNMEILAGGVYSNHQIPDSSNTTLRIQSANDNKIATNETLMIGGRVLDDFTFQANIDQLSNATRGLKNLVSSYIGLGVGSTLLERLYADGTIASRAWSFFPGWISSGELAAAIHDGSLIIGGYDASLIINSTFHEYPISPTHDKDCLFPIQVSKVMWLGTDAINASAEAGAFVACIDPGKNRFEFPMGVWENLWQRNWDTGLHGVQNVSDNWDVVNPILPLDEEGIDYNSLSENQDHALGTSGSRQIDLSMTLHLQNGLEINIPTNRLFQRKHKFSSETPPRFQSYYNLTKRTDNPRTAVLTFSSKITNRKPVFGLPFLSSTYFMADYDSETFKLAPLNIPDRSIARSVKSILPPKCLPPARDRTAGARVLAPAITVPVFIVGALAMMGVWRVWKGGSVLPLVGGKGMVSRDSVQEMDATGPFEHEIDSRQIYEMPAGDEGFPARFEEGGVMVKEKVEVDPQLP</sequence>
<dbReference type="Proteomes" id="UP001373714">
    <property type="component" value="Unassembled WGS sequence"/>
</dbReference>
<feature type="chain" id="PRO_5043833009" description="Peptidase A1 domain-containing protein" evidence="1">
    <location>
        <begin position="20"/>
        <end position="572"/>
    </location>
</feature>